<comment type="similarity">
    <text evidence="1">Belongs to the cullin family.</text>
</comment>
<comment type="caution">
    <text evidence="3">The sequence shown here is derived from an EMBL/GenBank/DDBJ whole genome shotgun (WGS) entry which is preliminary data.</text>
</comment>
<accession>A0A6L2MCV9</accession>
<evidence type="ECO:0000313" key="3">
    <source>
        <dbReference type="EMBL" id="GEU71846.1"/>
    </source>
</evidence>
<dbReference type="GO" id="GO:0006511">
    <property type="term" value="P:ubiquitin-dependent protein catabolic process"/>
    <property type="evidence" value="ECO:0007669"/>
    <property type="project" value="InterPro"/>
</dbReference>
<gene>
    <name evidence="3" type="ORF">Tci_043824</name>
</gene>
<dbReference type="InterPro" id="IPR045093">
    <property type="entry name" value="Cullin"/>
</dbReference>
<dbReference type="EMBL" id="BKCJ010006380">
    <property type="protein sequence ID" value="GEU71846.1"/>
    <property type="molecule type" value="Genomic_DNA"/>
</dbReference>
<dbReference type="InterPro" id="IPR001373">
    <property type="entry name" value="Cullin_N"/>
</dbReference>
<dbReference type="PANTHER" id="PTHR11932">
    <property type="entry name" value="CULLIN"/>
    <property type="match status" value="1"/>
</dbReference>
<dbReference type="GO" id="GO:0031625">
    <property type="term" value="F:ubiquitin protein ligase binding"/>
    <property type="evidence" value="ECO:0007669"/>
    <property type="project" value="InterPro"/>
</dbReference>
<dbReference type="InterPro" id="IPR016159">
    <property type="entry name" value="Cullin_repeat-like_dom_sf"/>
</dbReference>
<dbReference type="SUPFAM" id="SSF74788">
    <property type="entry name" value="Cullin repeat-like"/>
    <property type="match status" value="1"/>
</dbReference>
<proteinExistence type="inferred from homology"/>
<protein>
    <submittedName>
        <fullName evidence="3">Cullin-3A-like</fullName>
    </submittedName>
</protein>
<sequence>MYMCLKDHLDAQERKQDNSTIETPIDFEEEILDAEVQENKSITIKKLHLMLLAAKYLCPDPVREEKRLLIMVMMSIMMITNCRMSIMMNVSDMVNYKFVDELYDVLVKAMRFKLQEIATSVGAYMGTSACIPGSDKTPVGKCGRNLWRDNIIRFKNVNMKLKYALLEIVHTKRCGEVIDMGLMCNILQMLMDLGPFVYQQDFEKHFLDASTSFLPIPRAVSRVDRMF</sequence>
<reference evidence="3" key="1">
    <citation type="journal article" date="2019" name="Sci. Rep.">
        <title>Draft genome of Tanacetum cinerariifolium, the natural source of mosquito coil.</title>
        <authorList>
            <person name="Yamashiro T."/>
            <person name="Shiraishi A."/>
            <person name="Satake H."/>
            <person name="Nakayama K."/>
        </authorList>
    </citation>
    <scope>NUCLEOTIDE SEQUENCE</scope>
</reference>
<name>A0A6L2MCV9_TANCI</name>
<feature type="domain" description="Cullin N-terminal" evidence="2">
    <location>
        <begin position="123"/>
        <end position="213"/>
    </location>
</feature>
<evidence type="ECO:0000259" key="2">
    <source>
        <dbReference type="Pfam" id="PF00888"/>
    </source>
</evidence>
<dbReference type="Pfam" id="PF00888">
    <property type="entry name" value="Cullin"/>
    <property type="match status" value="1"/>
</dbReference>
<evidence type="ECO:0000256" key="1">
    <source>
        <dbReference type="ARBA" id="ARBA00006019"/>
    </source>
</evidence>
<organism evidence="3">
    <name type="scientific">Tanacetum cinerariifolium</name>
    <name type="common">Dalmatian daisy</name>
    <name type="synonym">Chrysanthemum cinerariifolium</name>
    <dbReference type="NCBI Taxonomy" id="118510"/>
    <lineage>
        <taxon>Eukaryota</taxon>
        <taxon>Viridiplantae</taxon>
        <taxon>Streptophyta</taxon>
        <taxon>Embryophyta</taxon>
        <taxon>Tracheophyta</taxon>
        <taxon>Spermatophyta</taxon>
        <taxon>Magnoliopsida</taxon>
        <taxon>eudicotyledons</taxon>
        <taxon>Gunneridae</taxon>
        <taxon>Pentapetalae</taxon>
        <taxon>asterids</taxon>
        <taxon>campanulids</taxon>
        <taxon>Asterales</taxon>
        <taxon>Asteraceae</taxon>
        <taxon>Asteroideae</taxon>
        <taxon>Anthemideae</taxon>
        <taxon>Anthemidinae</taxon>
        <taxon>Tanacetum</taxon>
    </lineage>
</organism>
<dbReference type="AlphaFoldDB" id="A0A6L2MCV9"/>
<dbReference type="Gene3D" id="1.20.1310.10">
    <property type="entry name" value="Cullin Repeats"/>
    <property type="match status" value="1"/>
</dbReference>